<accession>A0A6P1MMF4</accession>
<keyword evidence="8 16" id="KW-0001">2Fe-2S</keyword>
<name>A0A6P1MMF4_9FIRM</name>
<dbReference type="SFLD" id="SFLDS00029">
    <property type="entry name" value="Radical_SAM"/>
    <property type="match status" value="1"/>
</dbReference>
<evidence type="ECO:0000313" key="20">
    <source>
        <dbReference type="Proteomes" id="UP000463883"/>
    </source>
</evidence>
<dbReference type="SFLD" id="SFLDG01278">
    <property type="entry name" value="biotin_synthase_like"/>
    <property type="match status" value="1"/>
</dbReference>
<evidence type="ECO:0000256" key="17">
    <source>
        <dbReference type="PIRSR" id="PIRSR001619-1"/>
    </source>
</evidence>
<comment type="cofactor">
    <cofactor evidence="16 17">
        <name>[4Fe-4S] cluster</name>
        <dbReference type="ChEBI" id="CHEBI:49883"/>
    </cofactor>
    <text evidence="16 17">Binds 1 [4Fe-4S] cluster. The cluster is coordinated with 3 cysteines and an exchangeable S-adenosyl-L-methionine.</text>
</comment>
<dbReference type="SFLD" id="SFLDG01060">
    <property type="entry name" value="BATS_domain_containing"/>
    <property type="match status" value="1"/>
</dbReference>
<feature type="binding site" evidence="16 17">
    <location>
        <position position="110"/>
    </location>
    <ligand>
        <name>[2Fe-2S] cluster</name>
        <dbReference type="ChEBI" id="CHEBI:190135"/>
    </ligand>
</feature>
<evidence type="ECO:0000313" key="19">
    <source>
        <dbReference type="EMBL" id="QHI72836.1"/>
    </source>
</evidence>
<dbReference type="SUPFAM" id="SSF102114">
    <property type="entry name" value="Radical SAM enzymes"/>
    <property type="match status" value="1"/>
</dbReference>
<reference evidence="19 20" key="1">
    <citation type="submission" date="2020-01" db="EMBL/GenBank/DDBJ databases">
        <title>Genomic analysis of Aminipila sp. CBA3637.</title>
        <authorList>
            <person name="Kim Y.B."/>
            <person name="Roh S.W."/>
        </authorList>
    </citation>
    <scope>NUCLEOTIDE SEQUENCE [LARGE SCALE GENOMIC DNA]</scope>
    <source>
        <strain evidence="19 20">CBA3637</strain>
    </source>
</reference>
<evidence type="ECO:0000256" key="3">
    <source>
        <dbReference type="ARBA" id="ARBA00011738"/>
    </source>
</evidence>
<evidence type="ECO:0000256" key="8">
    <source>
        <dbReference type="ARBA" id="ARBA00022714"/>
    </source>
</evidence>
<comment type="similarity">
    <text evidence="2 16">Belongs to the radical SAM superfamily. Biotin synthase family.</text>
</comment>
<evidence type="ECO:0000256" key="10">
    <source>
        <dbReference type="ARBA" id="ARBA00022756"/>
    </source>
</evidence>
<dbReference type="GO" id="GO:0005506">
    <property type="term" value="F:iron ion binding"/>
    <property type="evidence" value="ECO:0007669"/>
    <property type="project" value="UniProtKB-UniRule"/>
</dbReference>
<feature type="binding site" evidence="16 17">
    <location>
        <position position="272"/>
    </location>
    <ligand>
        <name>[2Fe-2S] cluster</name>
        <dbReference type="ChEBI" id="CHEBI:190135"/>
    </ligand>
</feature>
<keyword evidence="5 16" id="KW-0004">4Fe-4S</keyword>
<evidence type="ECO:0000256" key="5">
    <source>
        <dbReference type="ARBA" id="ARBA00022485"/>
    </source>
</evidence>
<evidence type="ECO:0000256" key="15">
    <source>
        <dbReference type="ARBA" id="ARBA00070199"/>
    </source>
</evidence>
<evidence type="ECO:0000256" key="16">
    <source>
        <dbReference type="HAMAP-Rule" id="MF_01694"/>
    </source>
</evidence>
<dbReference type="Pfam" id="PF06968">
    <property type="entry name" value="BATS"/>
    <property type="match status" value="1"/>
</dbReference>
<dbReference type="InterPro" id="IPR006638">
    <property type="entry name" value="Elp3/MiaA/NifB-like_rSAM"/>
</dbReference>
<evidence type="ECO:0000256" key="9">
    <source>
        <dbReference type="ARBA" id="ARBA00022723"/>
    </source>
</evidence>
<keyword evidence="12 16" id="KW-0411">Iron-sulfur</keyword>
<proteinExistence type="inferred from homology"/>
<evidence type="ECO:0000256" key="13">
    <source>
        <dbReference type="ARBA" id="ARBA00051157"/>
    </source>
</evidence>
<keyword evidence="10 16" id="KW-0093">Biotin biosynthesis</keyword>
<dbReference type="GO" id="GO:0004076">
    <property type="term" value="F:biotin synthase activity"/>
    <property type="evidence" value="ECO:0007669"/>
    <property type="project" value="UniProtKB-UniRule"/>
</dbReference>
<evidence type="ECO:0000256" key="12">
    <source>
        <dbReference type="ARBA" id="ARBA00023014"/>
    </source>
</evidence>
<evidence type="ECO:0000256" key="4">
    <source>
        <dbReference type="ARBA" id="ARBA00012236"/>
    </source>
</evidence>
<dbReference type="HAMAP" id="MF_01694">
    <property type="entry name" value="BioB"/>
    <property type="match status" value="1"/>
</dbReference>
<dbReference type="InterPro" id="IPR002684">
    <property type="entry name" value="Biotin_synth/BioAB"/>
</dbReference>
<dbReference type="KEGG" id="amic:Ami3637_10845"/>
<evidence type="ECO:0000256" key="14">
    <source>
        <dbReference type="ARBA" id="ARBA00057568"/>
    </source>
</evidence>
<evidence type="ECO:0000259" key="18">
    <source>
        <dbReference type="PROSITE" id="PS51918"/>
    </source>
</evidence>
<dbReference type="Proteomes" id="UP000463883">
    <property type="component" value="Chromosome"/>
</dbReference>
<dbReference type="GO" id="GO:0051539">
    <property type="term" value="F:4 iron, 4 sulfur cluster binding"/>
    <property type="evidence" value="ECO:0007669"/>
    <property type="project" value="UniProtKB-KW"/>
</dbReference>
<comment type="function">
    <text evidence="14 16">Catalyzes the conversion of dethiobiotin (DTB) to biotin by the insertion of a sulfur atom into dethiobiotin via a radical-based mechanism.</text>
</comment>
<dbReference type="UniPathway" id="UPA00078">
    <property type="reaction ID" value="UER00162"/>
</dbReference>
<dbReference type="Pfam" id="PF04055">
    <property type="entry name" value="Radical_SAM"/>
    <property type="match status" value="1"/>
</dbReference>
<dbReference type="NCBIfam" id="TIGR00433">
    <property type="entry name" value="bioB"/>
    <property type="match status" value="1"/>
</dbReference>
<gene>
    <name evidence="16 19" type="primary">bioB</name>
    <name evidence="19" type="ORF">Ami3637_10845</name>
</gene>
<evidence type="ECO:0000256" key="2">
    <source>
        <dbReference type="ARBA" id="ARBA00010765"/>
    </source>
</evidence>
<comment type="cofactor">
    <cofactor evidence="16">
        <name>[2Fe-2S] cluster</name>
        <dbReference type="ChEBI" id="CHEBI:190135"/>
    </cofactor>
    <text evidence="16">Binds 1 [2Fe-2S] cluster. The cluster is coordinated with 3 cysteines and 1 arginine.</text>
</comment>
<dbReference type="CDD" id="cd01335">
    <property type="entry name" value="Radical_SAM"/>
    <property type="match status" value="1"/>
</dbReference>
<organism evidence="19 20">
    <name type="scientific">Aminipila terrae</name>
    <dbReference type="NCBI Taxonomy" id="2697030"/>
    <lineage>
        <taxon>Bacteria</taxon>
        <taxon>Bacillati</taxon>
        <taxon>Bacillota</taxon>
        <taxon>Clostridia</taxon>
        <taxon>Peptostreptococcales</taxon>
        <taxon>Anaerovoracaceae</taxon>
        <taxon>Aminipila</taxon>
    </lineage>
</organism>
<feature type="domain" description="Radical SAM core" evidence="18">
    <location>
        <begin position="48"/>
        <end position="277"/>
    </location>
</feature>
<evidence type="ECO:0000256" key="7">
    <source>
        <dbReference type="ARBA" id="ARBA00022691"/>
    </source>
</evidence>
<comment type="subunit">
    <text evidence="3 16">Homodimer.</text>
</comment>
<feature type="binding site" evidence="16 17">
    <location>
        <position position="70"/>
    </location>
    <ligand>
        <name>[4Fe-4S] cluster</name>
        <dbReference type="ChEBI" id="CHEBI:49883"/>
        <note>4Fe-4S-S-AdoMet</note>
    </ligand>
</feature>
<evidence type="ECO:0000256" key="1">
    <source>
        <dbReference type="ARBA" id="ARBA00004942"/>
    </source>
</evidence>
<keyword evidence="6 16" id="KW-0808">Transferase</keyword>
<dbReference type="PANTHER" id="PTHR22976:SF2">
    <property type="entry name" value="BIOTIN SYNTHASE, MITOCHONDRIAL"/>
    <property type="match status" value="1"/>
</dbReference>
<protein>
    <recommendedName>
        <fullName evidence="15 16">Biotin synthase</fullName>
        <ecNumber evidence="4 16">2.8.1.6</ecNumber>
    </recommendedName>
</protein>
<keyword evidence="7 16" id="KW-0949">S-adenosyl-L-methionine</keyword>
<feature type="binding site" evidence="16 17">
    <location>
        <position position="66"/>
    </location>
    <ligand>
        <name>[4Fe-4S] cluster</name>
        <dbReference type="ChEBI" id="CHEBI:49883"/>
        <note>4Fe-4S-S-AdoMet</note>
    </ligand>
</feature>
<dbReference type="GO" id="GO:0009102">
    <property type="term" value="P:biotin biosynthetic process"/>
    <property type="evidence" value="ECO:0007669"/>
    <property type="project" value="UniProtKB-UniRule"/>
</dbReference>
<keyword evidence="20" id="KW-1185">Reference proteome</keyword>
<evidence type="ECO:0000256" key="6">
    <source>
        <dbReference type="ARBA" id="ARBA00022679"/>
    </source>
</evidence>
<comment type="cofactor">
    <cofactor evidence="17">
        <name>[2Fe-2S] cluster</name>
        <dbReference type="ChEBI" id="CHEBI:190135"/>
    </cofactor>
    <text evidence="17">Binds 1 [2Fe-2S] cluster. The cluster is coordinated with 3 cysteines and 1 arginine.</text>
</comment>
<comment type="pathway">
    <text evidence="1 16">Cofactor biosynthesis; biotin biosynthesis; biotin from 7,8-diaminononanoate: step 2/2.</text>
</comment>
<dbReference type="GO" id="GO:0051537">
    <property type="term" value="F:2 iron, 2 sulfur cluster binding"/>
    <property type="evidence" value="ECO:0007669"/>
    <property type="project" value="UniProtKB-KW"/>
</dbReference>
<dbReference type="PROSITE" id="PS51918">
    <property type="entry name" value="RADICAL_SAM"/>
    <property type="match status" value="1"/>
</dbReference>
<dbReference type="Gene3D" id="3.20.20.70">
    <property type="entry name" value="Aldolase class I"/>
    <property type="match status" value="1"/>
</dbReference>
<dbReference type="EC" id="2.8.1.6" evidence="4 16"/>
<sequence>MIQELKNKIINGYEISKEEALHLSDICHASPQNSEMLCEAANQIRHHFCGDHFDICTIINGKCGRCSEDCKYCAQSAHYPVETGNYSLLDADSLLAGARYNQEKGILRYSIVTSGRSLNDREVDQLCKSYKLIHSSLNISLCASHGLLNYQQLLKLRQAGVVRYHNNLETSRRNFSAICTTHTYQDKIATIKAAQKAGLAVCSGGIMGLGETMRDRIDMAFDLKELGIKSVPINILNPIPHTPFEHNPVLNLNEVKQIVALYRFILPEAALRLAGGRGLLKDKGRSVFASGANAAISGDMLTTSGISINYDINMIKDLGFKISKL</sequence>
<dbReference type="PANTHER" id="PTHR22976">
    <property type="entry name" value="BIOTIN SYNTHASE"/>
    <property type="match status" value="1"/>
</dbReference>
<feature type="binding site" evidence="16 17">
    <location>
        <position position="142"/>
    </location>
    <ligand>
        <name>[2Fe-2S] cluster</name>
        <dbReference type="ChEBI" id="CHEBI:190135"/>
    </ligand>
</feature>
<keyword evidence="11 16" id="KW-0408">Iron</keyword>
<dbReference type="InterPro" id="IPR013785">
    <property type="entry name" value="Aldolase_TIM"/>
</dbReference>
<dbReference type="PIRSF" id="PIRSF001619">
    <property type="entry name" value="Biotin_synth"/>
    <property type="match status" value="1"/>
</dbReference>
<dbReference type="InterPro" id="IPR058240">
    <property type="entry name" value="rSAM_sf"/>
</dbReference>
<evidence type="ECO:0000256" key="11">
    <source>
        <dbReference type="ARBA" id="ARBA00023004"/>
    </source>
</evidence>
<dbReference type="EMBL" id="CP047591">
    <property type="protein sequence ID" value="QHI72836.1"/>
    <property type="molecule type" value="Genomic_DNA"/>
</dbReference>
<dbReference type="AlphaFoldDB" id="A0A6P1MMF4"/>
<comment type="catalytic activity">
    <reaction evidence="13 16">
        <text>(4R,5S)-dethiobiotin + (sulfur carrier)-SH + 2 reduced [2Fe-2S]-[ferredoxin] + 2 S-adenosyl-L-methionine = (sulfur carrier)-H + biotin + 2 5'-deoxyadenosine + 2 L-methionine + 2 oxidized [2Fe-2S]-[ferredoxin]</text>
        <dbReference type="Rhea" id="RHEA:22060"/>
        <dbReference type="Rhea" id="RHEA-COMP:10000"/>
        <dbReference type="Rhea" id="RHEA-COMP:10001"/>
        <dbReference type="Rhea" id="RHEA-COMP:14737"/>
        <dbReference type="Rhea" id="RHEA-COMP:14739"/>
        <dbReference type="ChEBI" id="CHEBI:17319"/>
        <dbReference type="ChEBI" id="CHEBI:29917"/>
        <dbReference type="ChEBI" id="CHEBI:33737"/>
        <dbReference type="ChEBI" id="CHEBI:33738"/>
        <dbReference type="ChEBI" id="CHEBI:57586"/>
        <dbReference type="ChEBI" id="CHEBI:57844"/>
        <dbReference type="ChEBI" id="CHEBI:59789"/>
        <dbReference type="ChEBI" id="CHEBI:64428"/>
        <dbReference type="ChEBI" id="CHEBI:149473"/>
        <dbReference type="EC" id="2.8.1.6"/>
    </reaction>
</comment>
<keyword evidence="9 16" id="KW-0479">Metal-binding</keyword>
<feature type="binding site" evidence="16 17">
    <location>
        <position position="73"/>
    </location>
    <ligand>
        <name>[4Fe-4S] cluster</name>
        <dbReference type="ChEBI" id="CHEBI:49883"/>
        <note>4Fe-4S-S-AdoMet</note>
    </ligand>
</feature>
<dbReference type="SMART" id="SM00729">
    <property type="entry name" value="Elp3"/>
    <property type="match status" value="1"/>
</dbReference>
<feature type="binding site" evidence="16 17">
    <location>
        <position position="202"/>
    </location>
    <ligand>
        <name>[2Fe-2S] cluster</name>
        <dbReference type="ChEBI" id="CHEBI:190135"/>
    </ligand>
</feature>
<dbReference type="InterPro" id="IPR007197">
    <property type="entry name" value="rSAM"/>
</dbReference>
<dbReference type="FunFam" id="3.20.20.70:FF:000026">
    <property type="entry name" value="Biotin synthase"/>
    <property type="match status" value="1"/>
</dbReference>
<dbReference type="SMART" id="SM00876">
    <property type="entry name" value="BATS"/>
    <property type="match status" value="1"/>
</dbReference>
<dbReference type="RefSeq" id="WP_162362603.1">
    <property type="nucleotide sequence ID" value="NZ_CP047591.1"/>
</dbReference>
<dbReference type="InterPro" id="IPR010722">
    <property type="entry name" value="BATS_dom"/>
</dbReference>
<dbReference type="InterPro" id="IPR024177">
    <property type="entry name" value="Biotin_synthase"/>
</dbReference>